<protein>
    <submittedName>
        <fullName evidence="1">Uncharacterized protein</fullName>
    </submittedName>
</protein>
<sequence length="115" mass="13366">MFCFFFFFFCTSITIYDKYFRQLLQGKWQDSAQIDQVDEITGVMRALVAPSKSTTKIHIAMFTNAFTCVHTHTHTHTHTHAHTHKYSHNNGLTALLCHATYLLYAALRKRTILLK</sequence>
<accession>A0A6M2CLM7</accession>
<proteinExistence type="predicted"/>
<reference evidence="1" key="1">
    <citation type="submission" date="2019-09" db="EMBL/GenBank/DDBJ databases">
        <title>Organ-specific transcriptomic study of the physiology of the cattle tick, Rhipicephalus microplus.</title>
        <authorList>
            <person name="Tirloni L."/>
            <person name="Braz G."/>
            <person name="Gandara A.C.P."/>
            <person name="Sabadin G.A."/>
            <person name="da Silva R.M."/>
            <person name="Guizzo M.G."/>
            <person name="Machado J.A."/>
            <person name="Costa E.P."/>
            <person name="Gomes H.F."/>
            <person name="Moraes J."/>
            <person name="Mota M.B.S."/>
            <person name="Mesquita R.D."/>
            <person name="Alvarenga P.H."/>
            <person name="Alves F."/>
            <person name="Seixas A."/>
            <person name="da Fonseca R.N."/>
            <person name="Fogaca A."/>
            <person name="Logullo C."/>
            <person name="Tanaka A."/>
            <person name="Daffre S."/>
            <person name="Termignoni C."/>
            <person name="Vaz I.S.Jr."/>
            <person name="Oliveira P.L."/>
            <person name="Ribeiro J.M."/>
        </authorList>
    </citation>
    <scope>NUCLEOTIDE SEQUENCE</scope>
    <source>
        <strain evidence="1">Porto Alegre</strain>
    </source>
</reference>
<dbReference type="AlphaFoldDB" id="A0A6M2CLM7"/>
<evidence type="ECO:0000313" key="1">
    <source>
        <dbReference type="EMBL" id="NOV34410.1"/>
    </source>
</evidence>
<dbReference type="EMBL" id="GHWJ01001673">
    <property type="protein sequence ID" value="NOV34410.1"/>
    <property type="molecule type" value="Transcribed_RNA"/>
</dbReference>
<organism evidence="1">
    <name type="scientific">Rhipicephalus microplus</name>
    <name type="common">Cattle tick</name>
    <name type="synonym">Boophilus microplus</name>
    <dbReference type="NCBI Taxonomy" id="6941"/>
    <lineage>
        <taxon>Eukaryota</taxon>
        <taxon>Metazoa</taxon>
        <taxon>Ecdysozoa</taxon>
        <taxon>Arthropoda</taxon>
        <taxon>Chelicerata</taxon>
        <taxon>Arachnida</taxon>
        <taxon>Acari</taxon>
        <taxon>Parasitiformes</taxon>
        <taxon>Ixodida</taxon>
        <taxon>Ixodoidea</taxon>
        <taxon>Ixodidae</taxon>
        <taxon>Rhipicephalinae</taxon>
        <taxon>Rhipicephalus</taxon>
        <taxon>Boophilus</taxon>
    </lineage>
</organism>
<name>A0A6M2CLM7_RHIMP</name>